<proteinExistence type="inferred from homology"/>
<feature type="transmembrane region" description="Helical" evidence="10">
    <location>
        <begin position="491"/>
        <end position="512"/>
    </location>
</feature>
<comment type="subcellular location">
    <subcellularLocation>
        <location evidence="1">Cell membrane</location>
        <topology evidence="1">Multi-pass membrane protein</topology>
    </subcellularLocation>
</comment>
<accession>A0A3A4B024</accession>
<evidence type="ECO:0000256" key="5">
    <source>
        <dbReference type="ARBA" id="ARBA00022692"/>
    </source>
</evidence>
<feature type="transmembrane region" description="Helical" evidence="10">
    <location>
        <begin position="396"/>
        <end position="422"/>
    </location>
</feature>
<dbReference type="Gene3D" id="1.20.1730.10">
    <property type="entry name" value="Sodium/glucose cotransporter"/>
    <property type="match status" value="1"/>
</dbReference>
<evidence type="ECO:0000256" key="3">
    <source>
        <dbReference type="ARBA" id="ARBA00022448"/>
    </source>
</evidence>
<organism evidence="11 12">
    <name type="scientific">Bailinhaonella thermotolerans</name>
    <dbReference type="NCBI Taxonomy" id="1070861"/>
    <lineage>
        <taxon>Bacteria</taxon>
        <taxon>Bacillati</taxon>
        <taxon>Actinomycetota</taxon>
        <taxon>Actinomycetes</taxon>
        <taxon>Streptosporangiales</taxon>
        <taxon>Streptosporangiaceae</taxon>
        <taxon>Bailinhaonella</taxon>
    </lineage>
</organism>
<dbReference type="CDD" id="cd11480">
    <property type="entry name" value="SLC5sbd_u4"/>
    <property type="match status" value="1"/>
</dbReference>
<evidence type="ECO:0000256" key="10">
    <source>
        <dbReference type="SAM" id="Phobius"/>
    </source>
</evidence>
<evidence type="ECO:0000256" key="7">
    <source>
        <dbReference type="ARBA" id="ARBA00022989"/>
    </source>
</evidence>
<dbReference type="RefSeq" id="WP_119928072.1">
    <property type="nucleotide sequence ID" value="NZ_QZEY01000007.1"/>
</dbReference>
<keyword evidence="8 10" id="KW-0472">Membrane</keyword>
<comment type="caution">
    <text evidence="11">The sequence shown here is derived from an EMBL/GenBank/DDBJ whole genome shotgun (WGS) entry which is preliminary data.</text>
</comment>
<dbReference type="GO" id="GO:0015293">
    <property type="term" value="F:symporter activity"/>
    <property type="evidence" value="ECO:0007669"/>
    <property type="project" value="UniProtKB-KW"/>
</dbReference>
<keyword evidence="3" id="KW-0813">Transport</keyword>
<feature type="transmembrane region" description="Helical" evidence="10">
    <location>
        <begin position="460"/>
        <end position="484"/>
    </location>
</feature>
<dbReference type="GO" id="GO:0015123">
    <property type="term" value="F:acetate transmembrane transporter activity"/>
    <property type="evidence" value="ECO:0007669"/>
    <property type="project" value="TreeGrafter"/>
</dbReference>
<feature type="transmembrane region" description="Helical" evidence="10">
    <location>
        <begin position="310"/>
        <end position="331"/>
    </location>
</feature>
<keyword evidence="7 10" id="KW-1133">Transmembrane helix</keyword>
<feature type="transmembrane region" description="Helical" evidence="10">
    <location>
        <begin position="434"/>
        <end position="454"/>
    </location>
</feature>
<sequence>MTLVLAATLAGIVLVLAGSAVAGTVRPRRFGGASEFYVAGRAVTPWSNAAAIGSEYVSAAAFLGLAGLVVAYGADMLWYPIGAAAGYVVLIALVTAPLRRSGTYTLSNFAEWRLGSFPVRRLVTFFVVFVGLVYLLPQIHGAGLTLRLLVGAPLWVGWVLVCAVVLVVSVAGGMRSITRVQALQFWLKLGALVFCALVLFFVWRADGSPLPAAGNVPVFPKATEVVLDTRTEVGVAQRVEVNVVGTLDGQYYGGSSVTLTPGDHVFAAGTRVMFAAGAAVPHIKGDDPEPGELWATPYSGARDDSWFDTISVLVAAVLGTMGLPHVLVRFYTNTDGAAARRTVVIVLGFVGLFYLLPPLYGVLGRLYAPEVLMTGRTDETMLLLPVRMIEGPLGEVLAGVLAAGAFAAFLATSSGIVVALAGTLSTYLLGGGVASFRTAAAGVLAVALGLAAVVDPVGSPLLVMLVFAVSAATLCPLLVLGIWWRRLSTAGVAAGLVSGGGLSVAAVILGWLDPPWLQGRWTSLMQHPALITVPVAFAVMVGVSLLTPGRVPPGVGRMMALLHVPEGRATYPSDRSSREDDRSP</sequence>
<keyword evidence="4" id="KW-1003">Cell membrane</keyword>
<dbReference type="GO" id="GO:0005886">
    <property type="term" value="C:plasma membrane"/>
    <property type="evidence" value="ECO:0007669"/>
    <property type="project" value="UniProtKB-SubCell"/>
</dbReference>
<dbReference type="OrthoDB" id="9764416at2"/>
<dbReference type="Pfam" id="PF00474">
    <property type="entry name" value="SSF"/>
    <property type="match status" value="2"/>
</dbReference>
<dbReference type="PANTHER" id="PTHR48086:SF6">
    <property type="entry name" value="CATION_ACETATE SYMPORTER ACTP"/>
    <property type="match status" value="1"/>
</dbReference>
<reference evidence="11 12" key="1">
    <citation type="submission" date="2018-09" db="EMBL/GenBank/DDBJ databases">
        <title>YIM 75507 draft genome.</title>
        <authorList>
            <person name="Tang S."/>
            <person name="Feng Y."/>
        </authorList>
    </citation>
    <scope>NUCLEOTIDE SEQUENCE [LARGE SCALE GENOMIC DNA]</scope>
    <source>
        <strain evidence="11 12">YIM 75507</strain>
    </source>
</reference>
<dbReference type="EMBL" id="QZEY01000007">
    <property type="protein sequence ID" value="RJL31387.1"/>
    <property type="molecule type" value="Genomic_DNA"/>
</dbReference>
<evidence type="ECO:0000313" key="11">
    <source>
        <dbReference type="EMBL" id="RJL31387.1"/>
    </source>
</evidence>
<keyword evidence="12" id="KW-1185">Reference proteome</keyword>
<feature type="transmembrane region" description="Helical" evidence="10">
    <location>
        <begin position="148"/>
        <end position="173"/>
    </location>
</feature>
<keyword evidence="5 10" id="KW-0812">Transmembrane</keyword>
<name>A0A3A4B024_9ACTN</name>
<feature type="transmembrane region" description="Helical" evidence="10">
    <location>
        <begin position="524"/>
        <end position="547"/>
    </location>
</feature>
<evidence type="ECO:0000256" key="4">
    <source>
        <dbReference type="ARBA" id="ARBA00022475"/>
    </source>
</evidence>
<gene>
    <name evidence="11" type="ORF">D5H75_20340</name>
</gene>
<dbReference type="GO" id="GO:0006847">
    <property type="term" value="P:plasma membrane acetate transport"/>
    <property type="evidence" value="ECO:0007669"/>
    <property type="project" value="TreeGrafter"/>
</dbReference>
<dbReference type="InterPro" id="IPR001734">
    <property type="entry name" value="Na/solute_symporter"/>
</dbReference>
<feature type="transmembrane region" description="Helical" evidence="10">
    <location>
        <begin position="185"/>
        <end position="203"/>
    </location>
</feature>
<evidence type="ECO:0000256" key="2">
    <source>
        <dbReference type="ARBA" id="ARBA00006434"/>
    </source>
</evidence>
<protein>
    <submittedName>
        <fullName evidence="11">Cation acetate symporter</fullName>
    </submittedName>
</protein>
<dbReference type="AlphaFoldDB" id="A0A3A4B024"/>
<evidence type="ECO:0000256" key="8">
    <source>
        <dbReference type="ARBA" id="ARBA00023136"/>
    </source>
</evidence>
<dbReference type="PROSITE" id="PS50283">
    <property type="entry name" value="NA_SOLUT_SYMP_3"/>
    <property type="match status" value="1"/>
</dbReference>
<feature type="transmembrane region" description="Helical" evidence="10">
    <location>
        <begin position="119"/>
        <end position="136"/>
    </location>
</feature>
<feature type="transmembrane region" description="Helical" evidence="10">
    <location>
        <begin position="77"/>
        <end position="98"/>
    </location>
</feature>
<keyword evidence="6" id="KW-0769">Symport</keyword>
<dbReference type="InterPro" id="IPR050277">
    <property type="entry name" value="Sodium:Solute_Symporter"/>
</dbReference>
<dbReference type="Proteomes" id="UP000265768">
    <property type="component" value="Unassembled WGS sequence"/>
</dbReference>
<dbReference type="InterPro" id="IPR038377">
    <property type="entry name" value="Na/Glc_symporter_sf"/>
</dbReference>
<dbReference type="PANTHER" id="PTHR48086">
    <property type="entry name" value="SODIUM/PROLINE SYMPORTER-RELATED"/>
    <property type="match status" value="1"/>
</dbReference>
<feature type="transmembrane region" description="Helical" evidence="10">
    <location>
        <begin position="343"/>
        <end position="363"/>
    </location>
</feature>
<comment type="similarity">
    <text evidence="2 9">Belongs to the sodium:solute symporter (SSF) (TC 2.A.21) family.</text>
</comment>
<evidence type="ECO:0000256" key="6">
    <source>
        <dbReference type="ARBA" id="ARBA00022847"/>
    </source>
</evidence>
<evidence type="ECO:0000313" key="12">
    <source>
        <dbReference type="Proteomes" id="UP000265768"/>
    </source>
</evidence>
<evidence type="ECO:0000256" key="1">
    <source>
        <dbReference type="ARBA" id="ARBA00004651"/>
    </source>
</evidence>
<evidence type="ECO:0000256" key="9">
    <source>
        <dbReference type="RuleBase" id="RU362091"/>
    </source>
</evidence>